<proteinExistence type="predicted"/>
<evidence type="ECO:0000313" key="3">
    <source>
        <dbReference type="EMBL" id="MFC4909978.1"/>
    </source>
</evidence>
<reference evidence="4" key="1">
    <citation type="journal article" date="2019" name="Int. J. Syst. Evol. Microbiol.">
        <title>The Global Catalogue of Microorganisms (GCM) 10K type strain sequencing project: providing services to taxonomists for standard genome sequencing and annotation.</title>
        <authorList>
            <consortium name="The Broad Institute Genomics Platform"/>
            <consortium name="The Broad Institute Genome Sequencing Center for Infectious Disease"/>
            <person name="Wu L."/>
            <person name="Ma J."/>
        </authorList>
    </citation>
    <scope>NUCLEOTIDE SEQUENCE [LARGE SCALE GENOMIC DNA]</scope>
    <source>
        <strain evidence="4">KLKA75</strain>
    </source>
</reference>
<dbReference type="Pfam" id="PF10756">
    <property type="entry name" value="bPH_6"/>
    <property type="match status" value="1"/>
</dbReference>
<feature type="domain" description="Low molecular weight protein antigen 6 PH" evidence="2">
    <location>
        <begin position="64"/>
        <end position="140"/>
    </location>
</feature>
<evidence type="ECO:0000259" key="2">
    <source>
        <dbReference type="Pfam" id="PF10756"/>
    </source>
</evidence>
<protein>
    <submittedName>
        <fullName evidence="3">PH domain-containing protein</fullName>
    </submittedName>
</protein>
<sequence>MSEDTQPAARWRVPPAQTALKVAATVVIAVSAPFYATDVQAAFLIGVAVVGGAVFSLRDFLAPVRLEADREGLTVVRGYARKVRLGWSEVVAVRVDERKRLLSKTVLLEIETADDLVMLSRFDLGADVRDVAEALERLGQAAPEGSGQEGRSSPSAG</sequence>
<name>A0ABV9U0M1_9ACTN</name>
<keyword evidence="1" id="KW-0812">Transmembrane</keyword>
<feature type="transmembrane region" description="Helical" evidence="1">
    <location>
        <begin position="18"/>
        <end position="36"/>
    </location>
</feature>
<keyword evidence="4" id="KW-1185">Reference proteome</keyword>
<feature type="transmembrane region" description="Helical" evidence="1">
    <location>
        <begin position="42"/>
        <end position="61"/>
    </location>
</feature>
<comment type="caution">
    <text evidence="3">The sequence shown here is derived from an EMBL/GenBank/DDBJ whole genome shotgun (WGS) entry which is preliminary data.</text>
</comment>
<keyword evidence="1" id="KW-0472">Membrane</keyword>
<keyword evidence="1" id="KW-1133">Transmembrane helix</keyword>
<evidence type="ECO:0000256" key="1">
    <source>
        <dbReference type="SAM" id="Phobius"/>
    </source>
</evidence>
<gene>
    <name evidence="3" type="ORF">ACFPCY_21835</name>
</gene>
<dbReference type="EMBL" id="JBHSIT010000006">
    <property type="protein sequence ID" value="MFC4909978.1"/>
    <property type="molecule type" value="Genomic_DNA"/>
</dbReference>
<evidence type="ECO:0000313" key="4">
    <source>
        <dbReference type="Proteomes" id="UP001595872"/>
    </source>
</evidence>
<dbReference type="InterPro" id="IPR019692">
    <property type="entry name" value="CFP-6_PH"/>
</dbReference>
<dbReference type="RefSeq" id="WP_378257930.1">
    <property type="nucleotide sequence ID" value="NZ_JBHSIT010000006.1"/>
</dbReference>
<organism evidence="3 4">
    <name type="scientific">Actinomadura gamaensis</name>
    <dbReference type="NCBI Taxonomy" id="1763541"/>
    <lineage>
        <taxon>Bacteria</taxon>
        <taxon>Bacillati</taxon>
        <taxon>Actinomycetota</taxon>
        <taxon>Actinomycetes</taxon>
        <taxon>Streptosporangiales</taxon>
        <taxon>Thermomonosporaceae</taxon>
        <taxon>Actinomadura</taxon>
    </lineage>
</organism>
<accession>A0ABV9U0M1</accession>
<dbReference type="Proteomes" id="UP001595872">
    <property type="component" value="Unassembled WGS sequence"/>
</dbReference>